<proteinExistence type="predicted"/>
<keyword evidence="5" id="KW-0540">Nuclease</keyword>
<dbReference type="InterPro" id="IPR001604">
    <property type="entry name" value="Endo_G_ENPP1-like_dom"/>
</dbReference>
<dbReference type="Gene3D" id="3.40.570.10">
    <property type="entry name" value="Extracellular Endonuclease, subunit A"/>
    <property type="match status" value="1"/>
</dbReference>
<keyword evidence="5" id="KW-0255">Endonuclease</keyword>
<accession>A0A2N3V1E3</accession>
<feature type="domain" description="DNA/RNA non-specific endonuclease/pyrophosphatase/phosphodiesterase" evidence="4">
    <location>
        <begin position="70"/>
        <end position="280"/>
    </location>
</feature>
<reference evidence="5 6" key="1">
    <citation type="submission" date="2017-12" db="EMBL/GenBank/DDBJ databases">
        <title>Genomic Encyclopedia of Type Strains, Phase III (KMG-III): the genomes of soil and plant-associated and newly described type strains.</title>
        <authorList>
            <person name="Whitman W."/>
        </authorList>
    </citation>
    <scope>NUCLEOTIDE SEQUENCE [LARGE SCALE GENOMIC DNA]</scope>
    <source>
        <strain evidence="5 6">LP43</strain>
    </source>
</reference>
<feature type="domain" description="ENPP1-3/EXOG-like endonuclease/phosphodiesterase" evidence="3">
    <location>
        <begin position="71"/>
        <end position="280"/>
    </location>
</feature>
<protein>
    <submittedName>
        <fullName evidence="5">Endonuclease G</fullName>
    </submittedName>
</protein>
<gene>
    <name evidence="5" type="ORF">BD749_0382</name>
</gene>
<dbReference type="GO" id="GO:0046872">
    <property type="term" value="F:metal ion binding"/>
    <property type="evidence" value="ECO:0007669"/>
    <property type="project" value="UniProtKB-KW"/>
</dbReference>
<dbReference type="InterPro" id="IPR020821">
    <property type="entry name" value="ENPP1-3/EXOG-like_nuc-like"/>
</dbReference>
<evidence type="ECO:0000256" key="1">
    <source>
        <dbReference type="PIRSR" id="PIRSR640255-1"/>
    </source>
</evidence>
<name>A0A2N3V1E3_9BACT</name>
<evidence type="ECO:0000256" key="2">
    <source>
        <dbReference type="PIRSR" id="PIRSR640255-2"/>
    </source>
</evidence>
<dbReference type="RefSeq" id="WP_101442678.1">
    <property type="nucleotide sequence ID" value="NZ_PJMU01000001.1"/>
</dbReference>
<dbReference type="InterPro" id="IPR044929">
    <property type="entry name" value="DNA/RNA_non-sp_Endonuclease_sf"/>
</dbReference>
<dbReference type="PANTHER" id="PTHR13966:SF5">
    <property type="entry name" value="ENDONUCLEASE G, MITOCHONDRIAL"/>
    <property type="match status" value="1"/>
</dbReference>
<comment type="caution">
    <text evidence="5">The sequence shown here is derived from an EMBL/GenBank/DDBJ whole genome shotgun (WGS) entry which is preliminary data.</text>
</comment>
<evidence type="ECO:0000259" key="4">
    <source>
        <dbReference type="SMART" id="SM00892"/>
    </source>
</evidence>
<dbReference type="SMART" id="SM00892">
    <property type="entry name" value="Endonuclease_NS"/>
    <property type="match status" value="1"/>
</dbReference>
<organism evidence="5 6">
    <name type="scientific">Pontibacter ramchanderi</name>
    <dbReference type="NCBI Taxonomy" id="1179743"/>
    <lineage>
        <taxon>Bacteria</taxon>
        <taxon>Pseudomonadati</taxon>
        <taxon>Bacteroidota</taxon>
        <taxon>Cytophagia</taxon>
        <taxon>Cytophagales</taxon>
        <taxon>Hymenobacteraceae</taxon>
        <taxon>Pontibacter</taxon>
    </lineage>
</organism>
<dbReference type="SMART" id="SM00477">
    <property type="entry name" value="NUC"/>
    <property type="match status" value="1"/>
</dbReference>
<dbReference type="OrthoDB" id="9811262at2"/>
<keyword evidence="2" id="KW-0479">Metal-binding</keyword>
<keyword evidence="5" id="KW-0378">Hydrolase</keyword>
<dbReference type="GO" id="GO:0004519">
    <property type="term" value="F:endonuclease activity"/>
    <property type="evidence" value="ECO:0007669"/>
    <property type="project" value="UniProtKB-KW"/>
</dbReference>
<dbReference type="SUPFAM" id="SSF54060">
    <property type="entry name" value="His-Me finger endonucleases"/>
    <property type="match status" value="1"/>
</dbReference>
<dbReference type="Pfam" id="PF01223">
    <property type="entry name" value="Endonuclease_NS"/>
    <property type="match status" value="1"/>
</dbReference>
<dbReference type="AlphaFoldDB" id="A0A2N3V1E3"/>
<dbReference type="InterPro" id="IPR044925">
    <property type="entry name" value="His-Me_finger_sf"/>
</dbReference>
<feature type="binding site" evidence="2">
    <location>
        <position position="164"/>
    </location>
    <ligand>
        <name>Mg(2+)</name>
        <dbReference type="ChEBI" id="CHEBI:18420"/>
        <note>catalytic</note>
    </ligand>
</feature>
<dbReference type="EMBL" id="PJMU01000001">
    <property type="protein sequence ID" value="PKV75440.1"/>
    <property type="molecule type" value="Genomic_DNA"/>
</dbReference>
<dbReference type="InterPro" id="IPR040255">
    <property type="entry name" value="Non-specific_endonuclease"/>
</dbReference>
<dbReference type="CDD" id="cd00091">
    <property type="entry name" value="NUC"/>
    <property type="match status" value="1"/>
</dbReference>
<dbReference type="PROSITE" id="PS51257">
    <property type="entry name" value="PROKAR_LIPOPROTEIN"/>
    <property type="match status" value="1"/>
</dbReference>
<evidence type="ECO:0000313" key="5">
    <source>
        <dbReference type="EMBL" id="PKV75440.1"/>
    </source>
</evidence>
<dbReference type="GO" id="GO:0003676">
    <property type="term" value="F:nucleic acid binding"/>
    <property type="evidence" value="ECO:0007669"/>
    <property type="project" value="InterPro"/>
</dbReference>
<dbReference type="PANTHER" id="PTHR13966">
    <property type="entry name" value="ENDONUCLEASE RELATED"/>
    <property type="match status" value="1"/>
</dbReference>
<feature type="active site" description="Proton acceptor" evidence="1">
    <location>
        <position position="133"/>
    </location>
</feature>
<evidence type="ECO:0000313" key="6">
    <source>
        <dbReference type="Proteomes" id="UP000233782"/>
    </source>
</evidence>
<keyword evidence="6" id="KW-1185">Reference proteome</keyword>
<dbReference type="Proteomes" id="UP000233782">
    <property type="component" value="Unassembled WGS sequence"/>
</dbReference>
<evidence type="ECO:0000259" key="3">
    <source>
        <dbReference type="SMART" id="SM00477"/>
    </source>
</evidence>
<dbReference type="GO" id="GO:0016787">
    <property type="term" value="F:hydrolase activity"/>
    <property type="evidence" value="ECO:0007669"/>
    <property type="project" value="InterPro"/>
</dbReference>
<sequence length="295" mass="32043">MLTHLKRILYLSMVGWMLVSCSEESVISPKDEANVGTPDSIANATATKDGNLAMGNPSGANTSYSNYLINKSQFSMSYNSYRGTPNWVSWHLSSAWLGSTPRQDDFRADNSLPSAFYRVQPSDYTGSGFDRGHNTPSADRTLTVSDNSATFLMSNMIPQAPTNNQQAWANLENYCRKLVSQGNELYIIMGQYGKGGTGSNGYKETLANGKVTVPNRIWKVIVVLPVGTSDVSRVTTSTRVIAIDTPNSNNISTSWGTYRTTVDAIEAKTGYNILSNVSSSVQSVIEARVDNGPTS</sequence>